<reference evidence="2 3" key="1">
    <citation type="journal article" date="2019" name="Commun. Biol.">
        <title>The bagworm genome reveals a unique fibroin gene that provides high tensile strength.</title>
        <authorList>
            <person name="Kono N."/>
            <person name="Nakamura H."/>
            <person name="Ohtoshi R."/>
            <person name="Tomita M."/>
            <person name="Numata K."/>
            <person name="Arakawa K."/>
        </authorList>
    </citation>
    <scope>NUCLEOTIDE SEQUENCE [LARGE SCALE GENOMIC DNA]</scope>
</reference>
<organism evidence="2 3">
    <name type="scientific">Eumeta variegata</name>
    <name type="common">Bagworm moth</name>
    <name type="synonym">Eumeta japonica</name>
    <dbReference type="NCBI Taxonomy" id="151549"/>
    <lineage>
        <taxon>Eukaryota</taxon>
        <taxon>Metazoa</taxon>
        <taxon>Ecdysozoa</taxon>
        <taxon>Arthropoda</taxon>
        <taxon>Hexapoda</taxon>
        <taxon>Insecta</taxon>
        <taxon>Pterygota</taxon>
        <taxon>Neoptera</taxon>
        <taxon>Endopterygota</taxon>
        <taxon>Lepidoptera</taxon>
        <taxon>Glossata</taxon>
        <taxon>Ditrysia</taxon>
        <taxon>Tineoidea</taxon>
        <taxon>Psychidae</taxon>
        <taxon>Oiketicinae</taxon>
        <taxon>Eumeta</taxon>
    </lineage>
</organism>
<keyword evidence="1" id="KW-0812">Transmembrane</keyword>
<dbReference type="Proteomes" id="UP000299102">
    <property type="component" value="Unassembled WGS sequence"/>
</dbReference>
<evidence type="ECO:0000313" key="2">
    <source>
        <dbReference type="EMBL" id="GBP22174.1"/>
    </source>
</evidence>
<keyword evidence="1" id="KW-0472">Membrane</keyword>
<evidence type="ECO:0000313" key="3">
    <source>
        <dbReference type="Proteomes" id="UP000299102"/>
    </source>
</evidence>
<dbReference type="OrthoDB" id="7459939at2759"/>
<proteinExistence type="predicted"/>
<protein>
    <submittedName>
        <fullName evidence="2">Uncharacterized protein</fullName>
    </submittedName>
</protein>
<feature type="transmembrane region" description="Helical" evidence="1">
    <location>
        <begin position="190"/>
        <end position="213"/>
    </location>
</feature>
<comment type="caution">
    <text evidence="2">The sequence shown here is derived from an EMBL/GenBank/DDBJ whole genome shotgun (WGS) entry which is preliminary data.</text>
</comment>
<evidence type="ECO:0000256" key="1">
    <source>
        <dbReference type="SAM" id="Phobius"/>
    </source>
</evidence>
<keyword evidence="1" id="KW-1133">Transmembrane helix</keyword>
<accession>A0A4C1U8B7</accession>
<dbReference type="EMBL" id="BGZK01000137">
    <property type="protein sequence ID" value="GBP22174.1"/>
    <property type="molecule type" value="Genomic_DNA"/>
</dbReference>
<name>A0A4C1U8B7_EUMVA</name>
<dbReference type="AlphaFoldDB" id="A0A4C1U8B7"/>
<keyword evidence="3" id="KW-1185">Reference proteome</keyword>
<gene>
    <name evidence="2" type="ORF">EVAR_10684_1</name>
</gene>
<sequence>MFINSGSRTPGARALAQTRTGFVQDPRGRLRPWPVAKRLEWQQRGVAVTRQRSLVASRRAVRSPVISAYKLVKKRLDSSTRGTTGTYQEQTEKIIVLPGLAILAPPRVYALCLGTGGTALFTALALITECPPPIKGRGRRAPRSPVAMDPERQPLLNPVAPGLRCRTYRALTYEEVRAARDDGSWKCGRCLILTLFWCMIVACLSMAVSLLIVGQDCTKFHQDQPTVPPTHLNFAPLISRSIAAKENELAT</sequence>